<keyword evidence="2" id="KW-1185">Reference proteome</keyword>
<evidence type="ECO:0000313" key="1">
    <source>
        <dbReference type="EMBL" id="RST99752.1"/>
    </source>
</evidence>
<evidence type="ECO:0000313" key="2">
    <source>
        <dbReference type="Proteomes" id="UP000287857"/>
    </source>
</evidence>
<reference evidence="1 2" key="1">
    <citation type="submission" date="2017-05" db="EMBL/GenBank/DDBJ databases">
        <title>Vagococcus spp. assemblies.</title>
        <authorList>
            <person name="Gulvik C.A."/>
        </authorList>
    </citation>
    <scope>NUCLEOTIDE SEQUENCE [LARGE SCALE GENOMIC DNA]</scope>
    <source>
        <strain evidence="1 2">SS1995</strain>
    </source>
</reference>
<protein>
    <submittedName>
        <fullName evidence="1">Uncharacterized protein</fullName>
    </submittedName>
</protein>
<dbReference type="AlphaFoldDB" id="A0A430A095"/>
<organism evidence="1 2">
    <name type="scientific">Vagococcus vulneris</name>
    <dbReference type="NCBI Taxonomy" id="1977869"/>
    <lineage>
        <taxon>Bacteria</taxon>
        <taxon>Bacillati</taxon>
        <taxon>Bacillota</taxon>
        <taxon>Bacilli</taxon>
        <taxon>Lactobacillales</taxon>
        <taxon>Enterococcaceae</taxon>
        <taxon>Vagococcus</taxon>
    </lineage>
</organism>
<dbReference type="RefSeq" id="WP_125983287.1">
    <property type="nucleotide sequence ID" value="NZ_NGJS01000003.1"/>
</dbReference>
<dbReference type="EMBL" id="NGJS01000003">
    <property type="protein sequence ID" value="RST99752.1"/>
    <property type="molecule type" value="Genomic_DNA"/>
</dbReference>
<accession>A0A430A095</accession>
<gene>
    <name evidence="1" type="ORF">CBF37_03235</name>
</gene>
<dbReference type="Proteomes" id="UP000287857">
    <property type="component" value="Unassembled WGS sequence"/>
</dbReference>
<name>A0A430A095_9ENTE</name>
<comment type="caution">
    <text evidence="1">The sequence shown here is derived from an EMBL/GenBank/DDBJ whole genome shotgun (WGS) entry which is preliminary data.</text>
</comment>
<sequence length="62" mass="7021">MITKLFKTVTYGNSFPLKICADDTMVFPKNIEISAQVDMDTGEVKLLLTQENLNKLKKITND</sequence>
<proteinExistence type="predicted"/>